<reference evidence="5 6" key="1">
    <citation type="submission" date="2018-11" db="EMBL/GenBank/DDBJ databases">
        <title>Sequencing the genomes of 1000 actinobacteria strains.</title>
        <authorList>
            <person name="Klenk H.-P."/>
        </authorList>
    </citation>
    <scope>NUCLEOTIDE SEQUENCE [LARGE SCALE GENOMIC DNA]</scope>
    <source>
        <strain evidence="5 6">DSM 12652</strain>
    </source>
</reference>
<keyword evidence="2" id="KW-0472">Membrane</keyword>
<accession>A0A3N2CS25</accession>
<evidence type="ECO:0000256" key="3">
    <source>
        <dbReference type="SAM" id="SignalP"/>
    </source>
</evidence>
<gene>
    <name evidence="5" type="ORF">EDD33_1061</name>
</gene>
<sequence>MLSGSGRRALVMSLCGLLVALGTWSVTGPAAAATDDQLVLVLDSSGSMAERVGGRRKIDIAKRALSGVVDGLPDEARVGLRVYGAEVFERTDPGACTDSQLVVPIGTDNRPELRDAVAGYEPFGETPISYSLRQAANDLGPDGKRTVLLVSDGEETCDADPCATAAALARADVEVKIDVVGLAVSGRTRDQLRCVAERGNGTYYDADSADDLTASLDKLATRAFRPFRLTGTAVTGTADRADAPELRPGQYLDTFPGREEPLLYRLPRTATGTTLRAGITTQPAGSVATAAVRLRRADGSECGNGLAQAIAIGGSSPLVSGETDSWRSSGDGECTTEDDLLVEVVSYAEELAGTPFELVVSEEPPVSGTAGLPPAVQEVRWERMPTGGAVQAPPVPGSSLSDAPTLEPGRYRTTVLTGESQVYAVEADWGQRVQVTATVAPRRGALAEALSVSDSLDLQLLAPGRGRYVNVRLTGEPEQTTTMAVDATPFRVSGSTPAVRYLNRTSSGSETYAAVPGTQYVVLNLDRSAEDAFLVPYTLDVEVVGEAGEGAPAYDEEASASPTPSEDTSPDAAAESSDPAASEEAESPDEQGPPVVLLSGLGVMLLAVAGAAYVLWRQRRRRSA</sequence>
<evidence type="ECO:0000259" key="4">
    <source>
        <dbReference type="PROSITE" id="PS50234"/>
    </source>
</evidence>
<dbReference type="SUPFAM" id="SSF53300">
    <property type="entry name" value="vWA-like"/>
    <property type="match status" value="1"/>
</dbReference>
<keyword evidence="2" id="KW-1133">Transmembrane helix</keyword>
<dbReference type="AlphaFoldDB" id="A0A3N2CS25"/>
<evidence type="ECO:0000313" key="6">
    <source>
        <dbReference type="Proteomes" id="UP000281738"/>
    </source>
</evidence>
<feature type="signal peptide" evidence="3">
    <location>
        <begin position="1"/>
        <end position="32"/>
    </location>
</feature>
<feature type="transmembrane region" description="Helical" evidence="2">
    <location>
        <begin position="595"/>
        <end position="616"/>
    </location>
</feature>
<evidence type="ECO:0000256" key="2">
    <source>
        <dbReference type="SAM" id="Phobius"/>
    </source>
</evidence>
<dbReference type="InterPro" id="IPR002035">
    <property type="entry name" value="VWF_A"/>
</dbReference>
<comment type="caution">
    <text evidence="5">The sequence shown here is derived from an EMBL/GenBank/DDBJ whole genome shotgun (WGS) entry which is preliminary data.</text>
</comment>
<keyword evidence="2" id="KW-0812">Transmembrane</keyword>
<evidence type="ECO:0000256" key="1">
    <source>
        <dbReference type="SAM" id="MobiDB-lite"/>
    </source>
</evidence>
<feature type="domain" description="VWFA" evidence="4">
    <location>
        <begin position="37"/>
        <end position="219"/>
    </location>
</feature>
<dbReference type="Gene3D" id="3.40.50.410">
    <property type="entry name" value="von Willebrand factor, type A domain"/>
    <property type="match status" value="1"/>
</dbReference>
<evidence type="ECO:0000313" key="5">
    <source>
        <dbReference type="EMBL" id="ROR90226.1"/>
    </source>
</evidence>
<feature type="region of interest" description="Disordered" evidence="1">
    <location>
        <begin position="553"/>
        <end position="594"/>
    </location>
</feature>
<dbReference type="Pfam" id="PF13519">
    <property type="entry name" value="VWA_2"/>
    <property type="match status" value="1"/>
</dbReference>
<dbReference type="SMART" id="SM00327">
    <property type="entry name" value="VWA"/>
    <property type="match status" value="1"/>
</dbReference>
<name>A0A3N2CS25_9ACTN</name>
<dbReference type="EMBL" id="RKHO01000001">
    <property type="protein sequence ID" value="ROR90226.1"/>
    <property type="molecule type" value="Genomic_DNA"/>
</dbReference>
<dbReference type="Proteomes" id="UP000281738">
    <property type="component" value="Unassembled WGS sequence"/>
</dbReference>
<organism evidence="5 6">
    <name type="scientific">Nocardioides aurantiacus</name>
    <dbReference type="NCBI Taxonomy" id="86796"/>
    <lineage>
        <taxon>Bacteria</taxon>
        <taxon>Bacillati</taxon>
        <taxon>Actinomycetota</taxon>
        <taxon>Actinomycetes</taxon>
        <taxon>Propionibacteriales</taxon>
        <taxon>Nocardioidaceae</taxon>
        <taxon>Nocardioides</taxon>
    </lineage>
</organism>
<proteinExistence type="predicted"/>
<dbReference type="RefSeq" id="WP_123389411.1">
    <property type="nucleotide sequence ID" value="NZ_RKHO01000001.1"/>
</dbReference>
<dbReference type="OrthoDB" id="4318225at2"/>
<keyword evidence="3" id="KW-0732">Signal</keyword>
<dbReference type="InterPro" id="IPR036465">
    <property type="entry name" value="vWFA_dom_sf"/>
</dbReference>
<dbReference type="PROSITE" id="PS50234">
    <property type="entry name" value="VWFA"/>
    <property type="match status" value="1"/>
</dbReference>
<feature type="compositionally biased region" description="Low complexity" evidence="1">
    <location>
        <begin position="565"/>
        <end position="580"/>
    </location>
</feature>
<keyword evidence="6" id="KW-1185">Reference proteome</keyword>
<protein>
    <submittedName>
        <fullName evidence="5">Ca-activated chloride channel family protein</fullName>
    </submittedName>
</protein>
<feature type="chain" id="PRO_5018057577" evidence="3">
    <location>
        <begin position="33"/>
        <end position="624"/>
    </location>
</feature>